<dbReference type="Proteomes" id="UP000177167">
    <property type="component" value="Unassembled WGS sequence"/>
</dbReference>
<gene>
    <name evidence="1" type="ORF">A3J46_04935</name>
</gene>
<organism evidence="1 2">
    <name type="scientific">Candidatus Yanofskybacteria bacterium RIFCSPHIGHO2_02_FULL_41_11</name>
    <dbReference type="NCBI Taxonomy" id="1802675"/>
    <lineage>
        <taxon>Bacteria</taxon>
        <taxon>Candidatus Yanofskyibacteriota</taxon>
    </lineage>
</organism>
<proteinExistence type="predicted"/>
<sequence>MTRRYKSPVFNPRSKKPFSISRTKLELFLRCARCFYLNQRLGIKFKDESYYSLNHAIDRLIKEGADRLRLAEEFNPLAAKYGVRAIPFDDPDIKKWLNPFEGLRFHHQPTNLVLFGAPDDVWMILRDTKTSIDYTELAVIDAKATSSKKQSVEESDFWESYKRQVEFYGWLLEKQDPPFAVSKTSYFIYANTRPGQAYDNASNLSLDFELKLIPHLGNTDWIEPVVVAIKECLMSGSLPQANNNCWICKYRARAAKIETKIRP</sequence>
<dbReference type="AlphaFoldDB" id="A0A1F8FBC6"/>
<dbReference type="EMBL" id="MGJP01000007">
    <property type="protein sequence ID" value="OGN10443.1"/>
    <property type="molecule type" value="Genomic_DNA"/>
</dbReference>
<accession>A0A1F8FBC6</accession>
<comment type="caution">
    <text evidence="1">The sequence shown here is derived from an EMBL/GenBank/DDBJ whole genome shotgun (WGS) entry which is preliminary data.</text>
</comment>
<evidence type="ECO:0008006" key="3">
    <source>
        <dbReference type="Google" id="ProtNLM"/>
    </source>
</evidence>
<reference evidence="1 2" key="1">
    <citation type="journal article" date="2016" name="Nat. Commun.">
        <title>Thousands of microbial genomes shed light on interconnected biogeochemical processes in an aquifer system.</title>
        <authorList>
            <person name="Anantharaman K."/>
            <person name="Brown C.T."/>
            <person name="Hug L.A."/>
            <person name="Sharon I."/>
            <person name="Castelle C.J."/>
            <person name="Probst A.J."/>
            <person name="Thomas B.C."/>
            <person name="Singh A."/>
            <person name="Wilkins M.J."/>
            <person name="Karaoz U."/>
            <person name="Brodie E.L."/>
            <person name="Williams K.H."/>
            <person name="Hubbard S.S."/>
            <person name="Banfield J.F."/>
        </authorList>
    </citation>
    <scope>NUCLEOTIDE SEQUENCE [LARGE SCALE GENOMIC DNA]</scope>
</reference>
<evidence type="ECO:0000313" key="2">
    <source>
        <dbReference type="Proteomes" id="UP000177167"/>
    </source>
</evidence>
<dbReference type="InterPro" id="IPR011604">
    <property type="entry name" value="PDDEXK-like_dom_sf"/>
</dbReference>
<protein>
    <recommendedName>
        <fullName evidence="3">PD-(D/E)XK endonuclease-like domain-containing protein</fullName>
    </recommendedName>
</protein>
<evidence type="ECO:0000313" key="1">
    <source>
        <dbReference type="EMBL" id="OGN10443.1"/>
    </source>
</evidence>
<name>A0A1F8FBC6_9BACT</name>
<dbReference type="Gene3D" id="3.90.320.10">
    <property type="match status" value="1"/>
</dbReference>